<feature type="region of interest" description="Disordered" evidence="1">
    <location>
        <begin position="87"/>
        <end position="153"/>
    </location>
</feature>
<evidence type="ECO:0000256" key="1">
    <source>
        <dbReference type="SAM" id="MobiDB-lite"/>
    </source>
</evidence>
<dbReference type="Proteomes" id="UP001420932">
    <property type="component" value="Unassembled WGS sequence"/>
</dbReference>
<sequence length="153" mass="16743">MDDSSQFRTNRISESRIIIISDEGMQAMQWSGKDVLELDQASLYWDYDSKVHCANFLVVKHSTSLLCHSYQSTGAKLGPTVSVREECMKGKERGGGVAEEESHGGNEIDRDDDGNGSGDSDGGDDDVSDDDDDDDDDGRKEGLGVVYAEKRRG</sequence>
<dbReference type="EMBL" id="JBBNAF010000004">
    <property type="protein sequence ID" value="KAK9151370.1"/>
    <property type="molecule type" value="Genomic_DNA"/>
</dbReference>
<feature type="compositionally biased region" description="Basic and acidic residues" evidence="1">
    <location>
        <begin position="87"/>
        <end position="108"/>
    </location>
</feature>
<name>A0AAP0KG17_9MAGN</name>
<dbReference type="PANTHER" id="PTHR31717">
    <property type="entry name" value="ZINC FINGER PROTEIN CONSTANS-LIKE 10"/>
    <property type="match status" value="1"/>
</dbReference>
<feature type="compositionally biased region" description="Acidic residues" evidence="1">
    <location>
        <begin position="121"/>
        <end position="136"/>
    </location>
</feature>
<proteinExistence type="predicted"/>
<protein>
    <submittedName>
        <fullName evidence="2">Uncharacterized protein</fullName>
    </submittedName>
</protein>
<organism evidence="2 3">
    <name type="scientific">Stephania yunnanensis</name>
    <dbReference type="NCBI Taxonomy" id="152371"/>
    <lineage>
        <taxon>Eukaryota</taxon>
        <taxon>Viridiplantae</taxon>
        <taxon>Streptophyta</taxon>
        <taxon>Embryophyta</taxon>
        <taxon>Tracheophyta</taxon>
        <taxon>Spermatophyta</taxon>
        <taxon>Magnoliopsida</taxon>
        <taxon>Ranunculales</taxon>
        <taxon>Menispermaceae</taxon>
        <taxon>Menispermoideae</taxon>
        <taxon>Cissampelideae</taxon>
        <taxon>Stephania</taxon>
    </lineage>
</organism>
<reference evidence="2 3" key="1">
    <citation type="submission" date="2024-01" db="EMBL/GenBank/DDBJ databases">
        <title>Genome assemblies of Stephania.</title>
        <authorList>
            <person name="Yang L."/>
        </authorList>
    </citation>
    <scope>NUCLEOTIDE SEQUENCE [LARGE SCALE GENOMIC DNA]</scope>
    <source>
        <strain evidence="2">YNDBR</strain>
        <tissue evidence="2">Leaf</tissue>
    </source>
</reference>
<keyword evidence="3" id="KW-1185">Reference proteome</keyword>
<dbReference type="PANTHER" id="PTHR31717:SF60">
    <property type="entry name" value="B-BOX TYPE ZINC FINGER FAMILY PROTEIN"/>
    <property type="match status" value="1"/>
</dbReference>
<gene>
    <name evidence="2" type="ORF">Syun_009679</name>
</gene>
<dbReference type="AlphaFoldDB" id="A0AAP0KG17"/>
<evidence type="ECO:0000313" key="2">
    <source>
        <dbReference type="EMBL" id="KAK9151370.1"/>
    </source>
</evidence>
<feature type="compositionally biased region" description="Basic and acidic residues" evidence="1">
    <location>
        <begin position="137"/>
        <end position="153"/>
    </location>
</feature>
<accession>A0AAP0KG17</accession>
<evidence type="ECO:0000313" key="3">
    <source>
        <dbReference type="Proteomes" id="UP001420932"/>
    </source>
</evidence>
<comment type="caution">
    <text evidence="2">The sequence shown here is derived from an EMBL/GenBank/DDBJ whole genome shotgun (WGS) entry which is preliminary data.</text>
</comment>